<dbReference type="CDD" id="cd00085">
    <property type="entry name" value="HNHc"/>
    <property type="match status" value="1"/>
</dbReference>
<sequence length="164" mass="18526">KGNIAWAMGATDFDVYGGICAKTGKQSVLSINTIIAIKGQPNQKAMKHYNRVPLTNITLFRRDQNICAYCGETFSKVHLTRDHIHPVSKGGLNTWTNVVTACAPCNKRKDNHLLETINMELLFVPHAPNRSEWLILQNRNLLADQMEFLMKRVPNASRLQLVKI</sequence>
<reference evidence="2" key="1">
    <citation type="submission" date="2018-06" db="EMBL/GenBank/DDBJ databases">
        <authorList>
            <person name="Zhirakovskaya E."/>
        </authorList>
    </citation>
    <scope>NUCLEOTIDE SEQUENCE</scope>
</reference>
<dbReference type="AlphaFoldDB" id="A0A3B0XKK4"/>
<dbReference type="InterPro" id="IPR029471">
    <property type="entry name" value="HNH_5"/>
</dbReference>
<dbReference type="Pfam" id="PF14279">
    <property type="entry name" value="HNH_5"/>
    <property type="match status" value="1"/>
</dbReference>
<dbReference type="InterPro" id="IPR052892">
    <property type="entry name" value="NA-targeting_endonuclease"/>
</dbReference>
<organism evidence="2">
    <name type="scientific">hydrothermal vent metagenome</name>
    <dbReference type="NCBI Taxonomy" id="652676"/>
    <lineage>
        <taxon>unclassified sequences</taxon>
        <taxon>metagenomes</taxon>
        <taxon>ecological metagenomes</taxon>
    </lineage>
</organism>
<dbReference type="Gene3D" id="1.10.30.50">
    <property type="match status" value="1"/>
</dbReference>
<keyword evidence="2" id="KW-0540">Nuclease</keyword>
<feature type="domain" description="HNH nuclease" evidence="1">
    <location>
        <begin position="54"/>
        <end position="107"/>
    </location>
</feature>
<evidence type="ECO:0000259" key="1">
    <source>
        <dbReference type="SMART" id="SM00507"/>
    </source>
</evidence>
<dbReference type="InterPro" id="IPR003615">
    <property type="entry name" value="HNH_nuc"/>
</dbReference>
<dbReference type="SMART" id="SM00507">
    <property type="entry name" value="HNHc"/>
    <property type="match status" value="1"/>
</dbReference>
<accession>A0A3B0XKK4</accession>
<proteinExistence type="predicted"/>
<dbReference type="GO" id="GO:0004519">
    <property type="term" value="F:endonuclease activity"/>
    <property type="evidence" value="ECO:0007669"/>
    <property type="project" value="UniProtKB-KW"/>
</dbReference>
<feature type="non-terminal residue" evidence="2">
    <location>
        <position position="1"/>
    </location>
</feature>
<dbReference type="PANTHER" id="PTHR33877:SF2">
    <property type="entry name" value="OS07G0170200 PROTEIN"/>
    <property type="match status" value="1"/>
</dbReference>
<keyword evidence="2" id="KW-0378">Hydrolase</keyword>
<evidence type="ECO:0000313" key="2">
    <source>
        <dbReference type="EMBL" id="VAW62339.1"/>
    </source>
</evidence>
<protein>
    <submittedName>
        <fullName evidence="2">HNH endonuclease family protein</fullName>
    </submittedName>
</protein>
<dbReference type="PANTHER" id="PTHR33877">
    <property type="entry name" value="SLL1193 PROTEIN"/>
    <property type="match status" value="1"/>
</dbReference>
<dbReference type="EMBL" id="UOFH01000215">
    <property type="protein sequence ID" value="VAW62339.1"/>
    <property type="molecule type" value="Genomic_DNA"/>
</dbReference>
<name>A0A3B0XKK4_9ZZZZ</name>
<keyword evidence="2" id="KW-0255">Endonuclease</keyword>
<gene>
    <name evidence="2" type="ORF">MNBD_GAMMA08-1807</name>
</gene>